<dbReference type="InterPro" id="IPR003892">
    <property type="entry name" value="CUE"/>
</dbReference>
<dbReference type="PROSITE" id="PS51140">
    <property type="entry name" value="CUE"/>
    <property type="match status" value="1"/>
</dbReference>
<organism evidence="3 4">
    <name type="scientific">Brassica napus</name>
    <name type="common">Rape</name>
    <dbReference type="NCBI Taxonomy" id="3708"/>
    <lineage>
        <taxon>Eukaryota</taxon>
        <taxon>Viridiplantae</taxon>
        <taxon>Streptophyta</taxon>
        <taxon>Embryophyta</taxon>
        <taxon>Tracheophyta</taxon>
        <taxon>Spermatophyta</taxon>
        <taxon>Magnoliopsida</taxon>
        <taxon>eudicotyledons</taxon>
        <taxon>Gunneridae</taxon>
        <taxon>Pentapetalae</taxon>
        <taxon>rosids</taxon>
        <taxon>malvids</taxon>
        <taxon>Brassicales</taxon>
        <taxon>Brassicaceae</taxon>
        <taxon>Brassiceae</taxon>
        <taxon>Brassica</taxon>
    </lineage>
</organism>
<comment type="caution">
    <text evidence="3">The sequence shown here is derived from an EMBL/GenBank/DDBJ whole genome shotgun (WGS) entry which is preliminary data.</text>
</comment>
<keyword evidence="4" id="KW-1185">Reference proteome</keyword>
<sequence length="554" mass="61704">MTNDGARTEPDERDAVYDIMRATGNDWDAAIPDVCRGRWHGIECMLDQDDVYHLASLSFGSFSVDTASPSPSLGLNTLRPCSSTDVWAGLQIGYPLASPVCKSIDWFHTCCNRITGPVHSLINRLNQLLLLDLSYNRSFPSSLQGLSSLQALVLKGNAQFVATIRENAINTGILDSVNQSPGPLHLEGNNLTGSIPMEFRGVEHVREPRLNDNRLIWPLLFSRDTVWRMRRKLRLYNNVGLCVNRGSDVDDVFHSETGSSVRLCEGETQRPGPSGTVHHLYRTGGVSVSANAATDVSSGSKSLSFFRSLVSNHPSIPCVFLRAMSAVYCGSKRSYFEDIPSSKRFRCYSPSDSPIWSSPPSSSLDQLRTAFPHLELTVLVKALEEHGNDICAAMRSLHSEKKAEKLANKEFHASIPASGDDWVALLIREVTQSTGIDDAKVRASKVLEALEQALSSRAREEAGKIFQEEKVAVQQQVEDLMKDNTVLKRAVAIQHERQKAFEDANQQLELLKQVIPQYQEKIRNLEMNNYALNLRLQQAEQGNSMLERFNPDVY</sequence>
<proteinExistence type="predicted"/>
<evidence type="ECO:0000313" key="3">
    <source>
        <dbReference type="EMBL" id="KAH0898298.1"/>
    </source>
</evidence>
<evidence type="ECO:0000313" key="4">
    <source>
        <dbReference type="Proteomes" id="UP000824890"/>
    </source>
</evidence>
<feature type="domain" description="CUE" evidence="2">
    <location>
        <begin position="359"/>
        <end position="402"/>
    </location>
</feature>
<accession>A0ABQ8B1H5</accession>
<keyword evidence="1" id="KW-0175">Coiled coil</keyword>
<protein>
    <recommendedName>
        <fullName evidence="2">CUE domain-containing protein</fullName>
    </recommendedName>
</protein>
<evidence type="ECO:0000256" key="1">
    <source>
        <dbReference type="SAM" id="Coils"/>
    </source>
</evidence>
<reference evidence="3 4" key="1">
    <citation type="submission" date="2021-05" db="EMBL/GenBank/DDBJ databases">
        <title>Genome Assembly of Synthetic Allotetraploid Brassica napus Reveals Homoeologous Exchanges between Subgenomes.</title>
        <authorList>
            <person name="Davis J.T."/>
        </authorList>
    </citation>
    <scope>NUCLEOTIDE SEQUENCE [LARGE SCALE GENOMIC DNA]</scope>
    <source>
        <strain evidence="4">cv. Da-Ae</strain>
        <tissue evidence="3">Seedling</tissue>
    </source>
</reference>
<dbReference type="Proteomes" id="UP000824890">
    <property type="component" value="Unassembled WGS sequence"/>
</dbReference>
<dbReference type="CDD" id="cd14279">
    <property type="entry name" value="CUE"/>
    <property type="match status" value="1"/>
</dbReference>
<dbReference type="EMBL" id="JAGKQM010000012">
    <property type="protein sequence ID" value="KAH0898298.1"/>
    <property type="molecule type" value="Genomic_DNA"/>
</dbReference>
<feature type="coiled-coil region" evidence="1">
    <location>
        <begin position="501"/>
        <end position="542"/>
    </location>
</feature>
<dbReference type="PANTHER" id="PTHR31245:SF29">
    <property type="entry name" value="CUE DOMAIN-CONTAINING PROTEIN"/>
    <property type="match status" value="1"/>
</dbReference>
<dbReference type="Gene3D" id="3.80.10.10">
    <property type="entry name" value="Ribonuclease Inhibitor"/>
    <property type="match status" value="1"/>
</dbReference>
<dbReference type="SUPFAM" id="SSF52058">
    <property type="entry name" value="L domain-like"/>
    <property type="match status" value="1"/>
</dbReference>
<name>A0ABQ8B1H5_BRANA</name>
<dbReference type="InterPro" id="IPR032675">
    <property type="entry name" value="LRR_dom_sf"/>
</dbReference>
<evidence type="ECO:0000259" key="2">
    <source>
        <dbReference type="PROSITE" id="PS51140"/>
    </source>
</evidence>
<dbReference type="PANTHER" id="PTHR31245">
    <property type="entry name" value="UBIQUITIN SYSTEM COMPONENT CUE PROTEIN"/>
    <property type="match status" value="1"/>
</dbReference>
<gene>
    <name evidence="3" type="ORF">HID58_047866</name>
</gene>